<feature type="region of interest" description="Disordered" evidence="2">
    <location>
        <begin position="1195"/>
        <end position="1217"/>
    </location>
</feature>
<gene>
    <name evidence="3" type="ORF">NTJ_15303</name>
</gene>
<name>A0ABN7BFK2_9HEMI</name>
<feature type="compositionally biased region" description="Basic and acidic residues" evidence="2">
    <location>
        <begin position="144"/>
        <end position="160"/>
    </location>
</feature>
<reference evidence="3 4" key="1">
    <citation type="submission" date="2023-09" db="EMBL/GenBank/DDBJ databases">
        <title>Nesidiocoris tenuis whole genome shotgun sequence.</title>
        <authorList>
            <person name="Shibata T."/>
            <person name="Shimoda M."/>
            <person name="Kobayashi T."/>
            <person name="Uehara T."/>
        </authorList>
    </citation>
    <scope>NUCLEOTIDE SEQUENCE [LARGE SCALE GENOMIC DNA]</scope>
    <source>
        <strain evidence="3 4">Japan</strain>
    </source>
</reference>
<feature type="coiled-coil region" evidence="1">
    <location>
        <begin position="403"/>
        <end position="466"/>
    </location>
</feature>
<evidence type="ECO:0000256" key="1">
    <source>
        <dbReference type="SAM" id="Coils"/>
    </source>
</evidence>
<feature type="compositionally biased region" description="Polar residues" evidence="2">
    <location>
        <begin position="170"/>
        <end position="191"/>
    </location>
</feature>
<feature type="region of interest" description="Disordered" evidence="2">
    <location>
        <begin position="144"/>
        <end position="198"/>
    </location>
</feature>
<protein>
    <submittedName>
        <fullName evidence="3">Uncharacterized protein</fullName>
    </submittedName>
</protein>
<evidence type="ECO:0000256" key="2">
    <source>
        <dbReference type="SAM" id="MobiDB-lite"/>
    </source>
</evidence>
<proteinExistence type="predicted"/>
<dbReference type="Proteomes" id="UP001307889">
    <property type="component" value="Chromosome 14"/>
</dbReference>
<dbReference type="PANTHER" id="PTHR28594">
    <property type="entry name" value="ATR-INTERACTING PROTEIN"/>
    <property type="match status" value="1"/>
</dbReference>
<feature type="region of interest" description="Disordered" evidence="2">
    <location>
        <begin position="899"/>
        <end position="922"/>
    </location>
</feature>
<dbReference type="EMBL" id="AP028922">
    <property type="protein sequence ID" value="BET02483.1"/>
    <property type="molecule type" value="Genomic_DNA"/>
</dbReference>
<feature type="compositionally biased region" description="Basic and acidic residues" evidence="2">
    <location>
        <begin position="39"/>
        <end position="48"/>
    </location>
</feature>
<feature type="region of interest" description="Disordered" evidence="2">
    <location>
        <begin position="295"/>
        <end position="382"/>
    </location>
</feature>
<keyword evidence="1" id="KW-0175">Coiled coil</keyword>
<sequence>MSKKEQTSKYYSAFYTKPGQKPVQPGDASPKMGVPPALDADKFKKPAEFFRSSQSQSQIQKPAHTRKPAHNFSGSSHGSLSQTFQNKKPTATGPSLNMNQISSGNVAKPGLPIKSMVNFDANLASNKALQLQWEREMRLAKKAKLEAQRSQGRAETKNSIRNDNIGKSPLNKSSWADVSKTTANRGSSVSGQKKDPWYSDSDNVWGDELLVEQVEEVLKIASTQETKKLADPLFEWMDTEFMSPKKTEATQTTKDGAQGARTALFSSPKPEGPDIMALLDDSMFSSFVEEIESQALKEPSASRGASVANAKPATTQVASTQNPSLRGRFQPTYSFPPPPKTPTSNPSTGLQTSFRAGKMNEPESQDTLSQSQRKMQKRSHSTEWLRGQLEKVNSEYSHLKENVLLKEGESKLLREKLKSAEEEVKKHKLEKAKEIESVRETYEKMLKETKKQLEAVRIKAMFKEKEAESSLDKHHELKNVSIVTPERPVAGQSNFRKFQNSNSRPGESSAKILCEETVTIDDDDDDLLAMTQIPSTALQFSHGEIVSESPTKMPLGGKLPKKEITYSREEKITETALSIEDCETQPKLYARPPDLLFEPGFILKNVSIIKAAKKIVLGVQPKKELNHFLMPAMKYLPHMLRQTEFSEQEFENYLVRRPTLVQLWDTTYDAFGETLLNDYEKANIGDEIPPDPALEILSKNRYFTTLQPVHDCILTLADPTPWGHSKRNMNKKLVETATRMAKQLYAALCDPRILQTTYTIYDRDPKIIDELKSCPERIDDFDPLSSERWKDELYVELRRCLVFIGYLCSAHHMTARSILNPKSLDSGRTQEFYPPDADVSYALLKRKNDKNLTFKVTLEESTRKPSEMKLMRNYRDYHLKKSTLVSLMTNSFDVDLSKLRQPQRVRASPSKSPTANTSHRHQSISANEMLRIALEAFDRSEMRSEVATSPCKPEAVPSFDELKCCLQQLDIALKARDSNEFVRLIQSDLNPRKILSLKSVIYPKKVEKQPAVASQSILITIPRVYAEALKASVLEVDLTDNMAVLCAPIDRCISPLEKQMMTLTLNHMERLQTRVSNSSKPDTPEDLDLTRYVTSGSPNRAPSRKRKSSVDSVERKKATKYNLEFKTPPLDTEIYSQIQTAGIDAQESQSVNAEAVVIDLSSDDDQLVKFEKRQEIEELKKKIVAEEKEFEFKQPSTSKQNLAPLKIPGRDPPQQCEEPDSELLEIERMFATQMVPESLEASTWLSDPEDDPNDPDCPAVPCSENEVEIEFIPEVVRKFHNKLKNAALLELLSEIFKEGGVLRFTHHLNGVMLGTLFMLQNIVAYQKQESVPYIVKISTITREILYTRPSPRILLEVNVLLSYAVALPGFIKMLCHNADPETCVTRPNQVYFKRGACLLEVICILVTYSVNSDSDDRICAEMSHWVHRIICSQRDHMAFLYGRDFSEPRQCKCIHALSNTIVMIYHRSLSRYRESVGICSKDAGRQTILKNIIVHGIKVLWIMYSYEPTTFLDRIQPEYLQYKELLGWLYAMHRDTAVYKSFQLPPSDFHSVSELLKNNYNPNPSVVIRQEHQGTPNLKNCSSTLPWGENLDDWSSIVNCSDSEED</sequence>
<feature type="compositionally biased region" description="Polar residues" evidence="2">
    <location>
        <begin position="72"/>
        <end position="103"/>
    </location>
</feature>
<dbReference type="PANTHER" id="PTHR28594:SF1">
    <property type="entry name" value="ATR-INTERACTING PROTEIN"/>
    <property type="match status" value="1"/>
</dbReference>
<evidence type="ECO:0000313" key="4">
    <source>
        <dbReference type="Proteomes" id="UP001307889"/>
    </source>
</evidence>
<feature type="region of interest" description="Disordered" evidence="2">
    <location>
        <begin position="1074"/>
        <end position="1113"/>
    </location>
</feature>
<feature type="compositionally biased region" description="Polar residues" evidence="2">
    <location>
        <begin position="312"/>
        <end position="324"/>
    </location>
</feature>
<feature type="region of interest" description="Disordered" evidence="2">
    <location>
        <begin position="1"/>
        <end position="103"/>
    </location>
</feature>
<accession>A0ABN7BFK2</accession>
<keyword evidence="4" id="KW-1185">Reference proteome</keyword>
<evidence type="ECO:0000313" key="3">
    <source>
        <dbReference type="EMBL" id="BET02483.1"/>
    </source>
</evidence>
<organism evidence="3 4">
    <name type="scientific">Nesidiocoris tenuis</name>
    <dbReference type="NCBI Taxonomy" id="355587"/>
    <lineage>
        <taxon>Eukaryota</taxon>
        <taxon>Metazoa</taxon>
        <taxon>Ecdysozoa</taxon>
        <taxon>Arthropoda</taxon>
        <taxon>Hexapoda</taxon>
        <taxon>Insecta</taxon>
        <taxon>Pterygota</taxon>
        <taxon>Neoptera</taxon>
        <taxon>Paraneoptera</taxon>
        <taxon>Hemiptera</taxon>
        <taxon>Heteroptera</taxon>
        <taxon>Panheteroptera</taxon>
        <taxon>Cimicomorpha</taxon>
        <taxon>Miridae</taxon>
        <taxon>Dicyphina</taxon>
        <taxon>Nesidiocoris</taxon>
    </lineage>
</organism>
<dbReference type="InterPro" id="IPR033349">
    <property type="entry name" value="ATRIP"/>
</dbReference>